<evidence type="ECO:0000313" key="6">
    <source>
        <dbReference type="Proteomes" id="UP000008141"/>
    </source>
</evidence>
<feature type="compositionally biased region" description="Low complexity" evidence="1">
    <location>
        <begin position="315"/>
        <end position="334"/>
    </location>
</feature>
<dbReference type="SMART" id="SM00257">
    <property type="entry name" value="LysM"/>
    <property type="match status" value="4"/>
</dbReference>
<dbReference type="InterPro" id="IPR018392">
    <property type="entry name" value="LysM"/>
</dbReference>
<dbReference type="Gene3D" id="3.10.350.10">
    <property type="entry name" value="LysM domain"/>
    <property type="match status" value="4"/>
</dbReference>
<evidence type="ECO:0000256" key="1">
    <source>
        <dbReference type="SAM" id="MobiDB-lite"/>
    </source>
</evidence>
<feature type="compositionally biased region" description="Polar residues" evidence="1">
    <location>
        <begin position="570"/>
        <end position="583"/>
    </location>
</feature>
<organism evidence="6">
    <name type="scientific">Chlorella variabilis</name>
    <name type="common">Green alga</name>
    <dbReference type="NCBI Taxonomy" id="554065"/>
    <lineage>
        <taxon>Eukaryota</taxon>
        <taxon>Viridiplantae</taxon>
        <taxon>Chlorophyta</taxon>
        <taxon>core chlorophytes</taxon>
        <taxon>Trebouxiophyceae</taxon>
        <taxon>Chlorellales</taxon>
        <taxon>Chlorellaceae</taxon>
        <taxon>Chlorella clade</taxon>
        <taxon>Chlorella</taxon>
    </lineage>
</organism>
<dbReference type="PRINTS" id="PR01217">
    <property type="entry name" value="PRICHEXTENSN"/>
</dbReference>
<keyword evidence="6" id="KW-1185">Reference proteome</keyword>
<dbReference type="GeneID" id="17350181"/>
<feature type="chain" id="PRO_5003156098" description="LysM domain-containing protein" evidence="3">
    <location>
        <begin position="24"/>
        <end position="591"/>
    </location>
</feature>
<dbReference type="PANTHER" id="PTHR33734:SF22">
    <property type="entry name" value="MEMBRANE-BOUND LYTIC MUREIN TRANSGLYCOSYLASE D"/>
    <property type="match status" value="1"/>
</dbReference>
<dbReference type="Pfam" id="PF01476">
    <property type="entry name" value="LysM"/>
    <property type="match status" value="4"/>
</dbReference>
<proteinExistence type="predicted"/>
<evidence type="ECO:0000256" key="2">
    <source>
        <dbReference type="SAM" id="Phobius"/>
    </source>
</evidence>
<dbReference type="EMBL" id="GL433875">
    <property type="protein sequence ID" value="EFN50747.1"/>
    <property type="molecule type" value="Genomic_DNA"/>
</dbReference>
<feature type="compositionally biased region" description="Pro residues" evidence="1">
    <location>
        <begin position="335"/>
        <end position="346"/>
    </location>
</feature>
<protein>
    <recommendedName>
        <fullName evidence="4">LysM domain-containing protein</fullName>
    </recommendedName>
</protein>
<keyword evidence="2" id="KW-1133">Transmembrane helix</keyword>
<feature type="domain" description="LysM" evidence="4">
    <location>
        <begin position="227"/>
        <end position="272"/>
    </location>
</feature>
<dbReference type="PANTHER" id="PTHR33734">
    <property type="entry name" value="LYSM DOMAIN-CONTAINING GPI-ANCHORED PROTEIN 2"/>
    <property type="match status" value="1"/>
</dbReference>
<feature type="transmembrane region" description="Helical" evidence="2">
    <location>
        <begin position="501"/>
        <end position="526"/>
    </location>
</feature>
<dbReference type="STRING" id="554065.E1ZTV6"/>
<keyword evidence="2" id="KW-0812">Transmembrane</keyword>
<reference evidence="5 6" key="1">
    <citation type="journal article" date="2010" name="Plant Cell">
        <title>The Chlorella variabilis NC64A genome reveals adaptation to photosymbiosis, coevolution with viruses, and cryptic sex.</title>
        <authorList>
            <person name="Blanc G."/>
            <person name="Duncan G."/>
            <person name="Agarkova I."/>
            <person name="Borodovsky M."/>
            <person name="Gurnon J."/>
            <person name="Kuo A."/>
            <person name="Lindquist E."/>
            <person name="Lucas S."/>
            <person name="Pangilinan J."/>
            <person name="Polle J."/>
            <person name="Salamov A."/>
            <person name="Terry A."/>
            <person name="Yamada T."/>
            <person name="Dunigan D.D."/>
            <person name="Grigoriev I.V."/>
            <person name="Claverie J.M."/>
            <person name="Van Etten J.L."/>
        </authorList>
    </citation>
    <scope>NUCLEOTIDE SEQUENCE [LARGE SCALE GENOMIC DNA]</scope>
    <source>
        <strain evidence="5 6">NC64A</strain>
    </source>
</reference>
<dbReference type="SUPFAM" id="SSF54106">
    <property type="entry name" value="LysM domain"/>
    <property type="match status" value="4"/>
</dbReference>
<dbReference type="InParanoid" id="E1ZTV6"/>
<evidence type="ECO:0000256" key="3">
    <source>
        <dbReference type="SAM" id="SignalP"/>
    </source>
</evidence>
<feature type="signal peptide" evidence="3">
    <location>
        <begin position="1"/>
        <end position="23"/>
    </location>
</feature>
<dbReference type="InterPro" id="IPR036779">
    <property type="entry name" value="LysM_dom_sf"/>
</dbReference>
<feature type="region of interest" description="Disordered" evidence="1">
    <location>
        <begin position="294"/>
        <end position="351"/>
    </location>
</feature>
<dbReference type="OrthoDB" id="1193027at2759"/>
<keyword evidence="3" id="KW-0732">Signal</keyword>
<name>E1ZTV6_CHLVA</name>
<dbReference type="Proteomes" id="UP000008141">
    <property type="component" value="Unassembled WGS sequence"/>
</dbReference>
<feature type="region of interest" description="Disordered" evidence="1">
    <location>
        <begin position="468"/>
        <end position="498"/>
    </location>
</feature>
<accession>E1ZTV6</accession>
<feature type="region of interest" description="Disordered" evidence="1">
    <location>
        <begin position="570"/>
        <end position="591"/>
    </location>
</feature>
<feature type="domain" description="LysM" evidence="4">
    <location>
        <begin position="30"/>
        <end position="76"/>
    </location>
</feature>
<dbReference type="CDD" id="cd00118">
    <property type="entry name" value="LysM"/>
    <property type="match status" value="3"/>
</dbReference>
<dbReference type="KEGG" id="cvr:CHLNCDRAFT_142550"/>
<dbReference type="PROSITE" id="PS51782">
    <property type="entry name" value="LYSM"/>
    <property type="match status" value="4"/>
</dbReference>
<feature type="domain" description="LysM" evidence="4">
    <location>
        <begin position="96"/>
        <end position="140"/>
    </location>
</feature>
<evidence type="ECO:0000313" key="5">
    <source>
        <dbReference type="EMBL" id="EFN50747.1"/>
    </source>
</evidence>
<keyword evidence="2" id="KW-0472">Membrane</keyword>
<dbReference type="AlphaFoldDB" id="E1ZTV6"/>
<dbReference type="RefSeq" id="XP_005842859.1">
    <property type="nucleotide sequence ID" value="XM_005842797.1"/>
</dbReference>
<evidence type="ECO:0000259" key="4">
    <source>
        <dbReference type="PROSITE" id="PS51782"/>
    </source>
</evidence>
<feature type="domain" description="LysM" evidence="4">
    <location>
        <begin position="158"/>
        <end position="203"/>
    </location>
</feature>
<feature type="compositionally biased region" description="Low complexity" evidence="1">
    <location>
        <begin position="474"/>
        <end position="498"/>
    </location>
</feature>
<sequence length="591" mass="59103">MSAAAPRALLVLLVAACATGAWSASDVLCQTYVVQQGDSLWSISQRFGLQMDELTAALESCVGYSGILSIGQKVCLSGYIPACDYVVDSGGVANCKAYQIQTGDTLAFIASTFGIYLQDLVTLNQESSGGVLRPGTFVKLPPWTSVCPDPDSDAPSCRVYGVQAGDFAFGIASVFRVTLQALLDVNPGLQQGTVLQAGQRIRVPPFPTECGNGLLSTPPTTGVFSCRAYRVKTGDSLASIALLFETTTASLVSVNPELANPSLLTPGYIVKIAPFPAECINGILIDPSGNAPATPSGPITAYSPSPATPTPSPSPVVTSPSPVVASPSPVVASPSPSPVVPSPSPSPVAAAPSTGIKATMTLSGISSTSFAASKSTGLASTIANLLGVPSSWVSVSAVEAARRRLQAANTTVVTVTVPTQTPAAAATKLQSAASSGSLAVLLSQLGVTMAPNSLTITTYGIVAASPSPAPSPSPVAASPAPSPSSVAPPSASTSSSGSSNVGAIVGGVVGGVAGVCLIAAVAWLVIRRHRAAAGGGGTLGSAHSGGVTASVTTTGPSMTIKTRTAHLTDNQAYSSSPRNSVTPRTRVGNMA</sequence>
<gene>
    <name evidence="5" type="ORF">CHLNCDRAFT_142550</name>
</gene>